<evidence type="ECO:0000313" key="2">
    <source>
        <dbReference type="Proteomes" id="UP000709295"/>
    </source>
</evidence>
<gene>
    <name evidence="1" type="ORF">JG688_00016061</name>
</gene>
<name>A0A8J5I4S9_9STRA</name>
<evidence type="ECO:0000313" key="1">
    <source>
        <dbReference type="EMBL" id="KAG6946410.1"/>
    </source>
</evidence>
<dbReference type="AlphaFoldDB" id="A0A8J5I4S9"/>
<protein>
    <submittedName>
        <fullName evidence="1">Uncharacterized protein</fullName>
    </submittedName>
</protein>
<keyword evidence="2" id="KW-1185">Reference proteome</keyword>
<organism evidence="1 2">
    <name type="scientific">Phytophthora aleatoria</name>
    <dbReference type="NCBI Taxonomy" id="2496075"/>
    <lineage>
        <taxon>Eukaryota</taxon>
        <taxon>Sar</taxon>
        <taxon>Stramenopiles</taxon>
        <taxon>Oomycota</taxon>
        <taxon>Peronosporomycetes</taxon>
        <taxon>Peronosporales</taxon>
        <taxon>Peronosporaceae</taxon>
        <taxon>Phytophthora</taxon>
    </lineage>
</organism>
<sequence length="100" mass="11128">MTKQEIKDQRTRKHMNDLLAKTAEQFESAGDTKCVVQIKLLILPVEILADEKDLTGVGAIRGEDKARGRPNQQCAVGTEKFEDIPCNLVLRSIGYKSLSI</sequence>
<proteinExistence type="predicted"/>
<dbReference type="EMBL" id="JAENGY010001885">
    <property type="protein sequence ID" value="KAG6946410.1"/>
    <property type="molecule type" value="Genomic_DNA"/>
</dbReference>
<comment type="caution">
    <text evidence="1">The sequence shown here is derived from an EMBL/GenBank/DDBJ whole genome shotgun (WGS) entry which is preliminary data.</text>
</comment>
<reference evidence="1" key="1">
    <citation type="submission" date="2021-01" db="EMBL/GenBank/DDBJ databases">
        <title>Phytophthora aleatoria, a newly-described species from Pinus radiata is distinct from Phytophthora cactorum isolates based on comparative genomics.</title>
        <authorList>
            <person name="Mcdougal R."/>
            <person name="Panda P."/>
            <person name="Williams N."/>
            <person name="Studholme D.J."/>
        </authorList>
    </citation>
    <scope>NUCLEOTIDE SEQUENCE</scope>
    <source>
        <strain evidence="1">NZFS 4037</strain>
    </source>
</reference>
<accession>A0A8J5I4S9</accession>
<dbReference type="Proteomes" id="UP000709295">
    <property type="component" value="Unassembled WGS sequence"/>
</dbReference>